<dbReference type="EMBL" id="KN837316">
    <property type="protein sequence ID" value="KIJ28058.1"/>
    <property type="molecule type" value="Genomic_DNA"/>
</dbReference>
<evidence type="ECO:0000313" key="2">
    <source>
        <dbReference type="Proteomes" id="UP000054279"/>
    </source>
</evidence>
<accession>A0A0C9TFE5</accession>
<dbReference type="Proteomes" id="UP000054279">
    <property type="component" value="Unassembled WGS sequence"/>
</dbReference>
<name>A0A0C9TFE5_SPHS4</name>
<evidence type="ECO:0000313" key="1">
    <source>
        <dbReference type="EMBL" id="KIJ28058.1"/>
    </source>
</evidence>
<protein>
    <submittedName>
        <fullName evidence="1">Uncharacterized protein</fullName>
    </submittedName>
</protein>
<dbReference type="SUPFAM" id="SSF54001">
    <property type="entry name" value="Cysteine proteinases"/>
    <property type="match status" value="1"/>
</dbReference>
<organism evidence="1 2">
    <name type="scientific">Sphaerobolus stellatus (strain SS14)</name>
    <dbReference type="NCBI Taxonomy" id="990650"/>
    <lineage>
        <taxon>Eukaryota</taxon>
        <taxon>Fungi</taxon>
        <taxon>Dikarya</taxon>
        <taxon>Basidiomycota</taxon>
        <taxon>Agaricomycotina</taxon>
        <taxon>Agaricomycetes</taxon>
        <taxon>Phallomycetidae</taxon>
        <taxon>Geastrales</taxon>
        <taxon>Sphaerobolaceae</taxon>
        <taxon>Sphaerobolus</taxon>
    </lineage>
</organism>
<keyword evidence="2" id="KW-1185">Reference proteome</keyword>
<dbReference type="Gene3D" id="1.10.418.20">
    <property type="match status" value="1"/>
</dbReference>
<proteinExistence type="predicted"/>
<dbReference type="InterPro" id="IPR038765">
    <property type="entry name" value="Papain-like_cys_pep_sf"/>
</dbReference>
<sequence length="164" mass="18541">MLGSHLAARVNFPDALPLIPFLSPPTAQVPKQDNDFDCGPFMIHNVGRLIRSFRNIVSFLKDPLSIPTLEASTIWEPMNIEEERLKSRERTKQVATRAREKALEEALKAAKKAERIRKKVAKSVQKVAGHYTTSSKPKQGGSTDQVFLYSRKTDLQIQLDAIWE</sequence>
<reference evidence="1 2" key="1">
    <citation type="submission" date="2014-06" db="EMBL/GenBank/DDBJ databases">
        <title>Evolutionary Origins and Diversification of the Mycorrhizal Mutualists.</title>
        <authorList>
            <consortium name="DOE Joint Genome Institute"/>
            <consortium name="Mycorrhizal Genomics Consortium"/>
            <person name="Kohler A."/>
            <person name="Kuo A."/>
            <person name="Nagy L.G."/>
            <person name="Floudas D."/>
            <person name="Copeland A."/>
            <person name="Barry K.W."/>
            <person name="Cichocki N."/>
            <person name="Veneault-Fourrey C."/>
            <person name="LaButti K."/>
            <person name="Lindquist E.A."/>
            <person name="Lipzen A."/>
            <person name="Lundell T."/>
            <person name="Morin E."/>
            <person name="Murat C."/>
            <person name="Riley R."/>
            <person name="Ohm R."/>
            <person name="Sun H."/>
            <person name="Tunlid A."/>
            <person name="Henrissat B."/>
            <person name="Grigoriev I.V."/>
            <person name="Hibbett D.S."/>
            <person name="Martin F."/>
        </authorList>
    </citation>
    <scope>NUCLEOTIDE SEQUENCE [LARGE SCALE GENOMIC DNA]</scope>
    <source>
        <strain evidence="1 2">SS14</strain>
    </source>
</reference>
<dbReference type="HOGENOM" id="CLU_1620122_0_0_1"/>
<gene>
    <name evidence="1" type="ORF">M422DRAFT_270693</name>
</gene>
<dbReference type="AlphaFoldDB" id="A0A0C9TFE5"/>